<evidence type="ECO:0000313" key="2">
    <source>
        <dbReference type="Proteomes" id="UP001642487"/>
    </source>
</evidence>
<protein>
    <submittedName>
        <fullName evidence="1">Uncharacterized protein</fullName>
    </submittedName>
</protein>
<proteinExistence type="predicted"/>
<sequence length="93" mass="10655">MREHEWLPKAVGRRLSLLKSVKIREFSKVYETANKTTQIRDASSSVLPTSVTFLGRNRLTAVLIYVRFNRSNFRGVSSHQMCGTGRLELVNLM</sequence>
<accession>A0ABP0XW15</accession>
<dbReference type="EMBL" id="OZ021744">
    <property type="protein sequence ID" value="CAK9311907.1"/>
    <property type="molecule type" value="Genomic_DNA"/>
</dbReference>
<evidence type="ECO:0000313" key="1">
    <source>
        <dbReference type="EMBL" id="CAK9311907.1"/>
    </source>
</evidence>
<keyword evidence="2" id="KW-1185">Reference proteome</keyword>
<name>A0ABP0XW15_9ROSI</name>
<reference evidence="1 2" key="1">
    <citation type="submission" date="2024-03" db="EMBL/GenBank/DDBJ databases">
        <authorList>
            <person name="Gkanogiannis A."/>
            <person name="Becerra Lopez-Lavalle L."/>
        </authorList>
    </citation>
    <scope>NUCLEOTIDE SEQUENCE [LARGE SCALE GENOMIC DNA]</scope>
</reference>
<dbReference type="Proteomes" id="UP001642487">
    <property type="component" value="Chromosome 10"/>
</dbReference>
<organism evidence="1 2">
    <name type="scientific">Citrullus colocynthis</name>
    <name type="common">colocynth</name>
    <dbReference type="NCBI Taxonomy" id="252529"/>
    <lineage>
        <taxon>Eukaryota</taxon>
        <taxon>Viridiplantae</taxon>
        <taxon>Streptophyta</taxon>
        <taxon>Embryophyta</taxon>
        <taxon>Tracheophyta</taxon>
        <taxon>Spermatophyta</taxon>
        <taxon>Magnoliopsida</taxon>
        <taxon>eudicotyledons</taxon>
        <taxon>Gunneridae</taxon>
        <taxon>Pentapetalae</taxon>
        <taxon>rosids</taxon>
        <taxon>fabids</taxon>
        <taxon>Cucurbitales</taxon>
        <taxon>Cucurbitaceae</taxon>
        <taxon>Benincaseae</taxon>
        <taxon>Citrullus</taxon>
    </lineage>
</organism>
<gene>
    <name evidence="1" type="ORF">CITCOLO1_LOCUS3583</name>
</gene>